<protein>
    <submittedName>
        <fullName evidence="1">Uncharacterized protein</fullName>
    </submittedName>
</protein>
<sequence>MDLDHTGLAGRVYELTPKADEFITALRVWADEQGIPEDQIGCLLEAAARQKPSGQNPFEVIKSLVEGGLPGGEG</sequence>
<accession>A0A0F9QVV4</accession>
<organism evidence="1">
    <name type="scientific">marine sediment metagenome</name>
    <dbReference type="NCBI Taxonomy" id="412755"/>
    <lineage>
        <taxon>unclassified sequences</taxon>
        <taxon>metagenomes</taxon>
        <taxon>ecological metagenomes</taxon>
    </lineage>
</organism>
<dbReference type="AlphaFoldDB" id="A0A0F9QVV4"/>
<gene>
    <name evidence="1" type="ORF">LCGC14_0726780</name>
</gene>
<dbReference type="EMBL" id="LAZR01001668">
    <property type="protein sequence ID" value="KKN41117.1"/>
    <property type="molecule type" value="Genomic_DNA"/>
</dbReference>
<evidence type="ECO:0000313" key="1">
    <source>
        <dbReference type="EMBL" id="KKN41117.1"/>
    </source>
</evidence>
<reference evidence="1" key="1">
    <citation type="journal article" date="2015" name="Nature">
        <title>Complex archaea that bridge the gap between prokaryotes and eukaryotes.</title>
        <authorList>
            <person name="Spang A."/>
            <person name="Saw J.H."/>
            <person name="Jorgensen S.L."/>
            <person name="Zaremba-Niedzwiedzka K."/>
            <person name="Martijn J."/>
            <person name="Lind A.E."/>
            <person name="van Eijk R."/>
            <person name="Schleper C."/>
            <person name="Guy L."/>
            <person name="Ettema T.J."/>
        </authorList>
    </citation>
    <scope>NUCLEOTIDE SEQUENCE</scope>
</reference>
<comment type="caution">
    <text evidence="1">The sequence shown here is derived from an EMBL/GenBank/DDBJ whole genome shotgun (WGS) entry which is preliminary data.</text>
</comment>
<proteinExistence type="predicted"/>
<name>A0A0F9QVV4_9ZZZZ</name>